<evidence type="ECO:0000256" key="1">
    <source>
        <dbReference type="SAM" id="MobiDB-lite"/>
    </source>
</evidence>
<sequence length="109" mass="11331">MAVLSKLTVFGQVPGLVGPLLRLRVGQRQVCRQGPRIADAPDEQQLGTPAPARAGQQAPAPGLVYGMVDGRMLFPDQGWQETNPGRVPADGPADGPAGPHASSSRCRPG</sequence>
<feature type="region of interest" description="Disordered" evidence="1">
    <location>
        <begin position="35"/>
        <end position="62"/>
    </location>
</feature>
<accession>A0ABP7SUZ5</accession>
<feature type="compositionally biased region" description="Low complexity" evidence="1">
    <location>
        <begin position="88"/>
        <end position="99"/>
    </location>
</feature>
<feature type="region of interest" description="Disordered" evidence="1">
    <location>
        <begin position="74"/>
        <end position="109"/>
    </location>
</feature>
<dbReference type="EMBL" id="BAABDJ010000037">
    <property type="protein sequence ID" value="GAA4016578.1"/>
    <property type="molecule type" value="Genomic_DNA"/>
</dbReference>
<proteinExistence type="predicted"/>
<reference evidence="3" key="1">
    <citation type="journal article" date="2019" name="Int. J. Syst. Evol. Microbiol.">
        <title>The Global Catalogue of Microorganisms (GCM) 10K type strain sequencing project: providing services to taxonomists for standard genome sequencing and annotation.</title>
        <authorList>
            <consortium name="The Broad Institute Genomics Platform"/>
            <consortium name="The Broad Institute Genome Sequencing Center for Infectious Disease"/>
            <person name="Wu L."/>
            <person name="Ma J."/>
        </authorList>
    </citation>
    <scope>NUCLEOTIDE SEQUENCE [LARGE SCALE GENOMIC DNA]</scope>
    <source>
        <strain evidence="3">JCM 17224</strain>
    </source>
</reference>
<evidence type="ECO:0000313" key="2">
    <source>
        <dbReference type="EMBL" id="GAA4016578.1"/>
    </source>
</evidence>
<feature type="compositionally biased region" description="Low complexity" evidence="1">
    <location>
        <begin position="49"/>
        <end position="62"/>
    </location>
</feature>
<keyword evidence="3" id="KW-1185">Reference proteome</keyword>
<gene>
    <name evidence="2" type="ORF">GCM10022408_32580</name>
</gene>
<dbReference type="Proteomes" id="UP001500567">
    <property type="component" value="Unassembled WGS sequence"/>
</dbReference>
<organism evidence="2 3">
    <name type="scientific">Hymenobacter fastidiosus</name>
    <dbReference type="NCBI Taxonomy" id="486264"/>
    <lineage>
        <taxon>Bacteria</taxon>
        <taxon>Pseudomonadati</taxon>
        <taxon>Bacteroidota</taxon>
        <taxon>Cytophagia</taxon>
        <taxon>Cytophagales</taxon>
        <taxon>Hymenobacteraceae</taxon>
        <taxon>Hymenobacter</taxon>
    </lineage>
</organism>
<evidence type="ECO:0000313" key="3">
    <source>
        <dbReference type="Proteomes" id="UP001500567"/>
    </source>
</evidence>
<name>A0ABP7SUZ5_9BACT</name>
<comment type="caution">
    <text evidence="2">The sequence shown here is derived from an EMBL/GenBank/DDBJ whole genome shotgun (WGS) entry which is preliminary data.</text>
</comment>
<protein>
    <submittedName>
        <fullName evidence="2">Uncharacterized protein</fullName>
    </submittedName>
</protein>